<dbReference type="InterPro" id="IPR046586">
    <property type="entry name" value="DUF6644"/>
</dbReference>
<gene>
    <name evidence="3" type="ORF">EA656_05345</name>
</gene>
<reference evidence="3 4" key="1">
    <citation type="submission" date="2019-02" db="EMBL/GenBank/DDBJ databases">
        <title>WGS of Pseudoxanthomonas species novum from clinical isolates.</title>
        <authorList>
            <person name="Bernier A.-M."/>
            <person name="Bernard K."/>
            <person name="Vachon A."/>
        </authorList>
    </citation>
    <scope>NUCLEOTIDE SEQUENCE [LARGE SCALE GENOMIC DNA]</scope>
    <source>
        <strain evidence="3 4">NML140781</strain>
    </source>
</reference>
<proteinExistence type="predicted"/>
<protein>
    <submittedName>
        <fullName evidence="3">DUF2214 domain-containing protein</fullName>
    </submittedName>
</protein>
<evidence type="ECO:0000259" key="2">
    <source>
        <dbReference type="Pfam" id="PF20349"/>
    </source>
</evidence>
<feature type="domain" description="DUF6644" evidence="2">
    <location>
        <begin position="25"/>
        <end position="146"/>
    </location>
</feature>
<keyword evidence="1" id="KW-0472">Membrane</keyword>
<feature type="transmembrane region" description="Helical" evidence="1">
    <location>
        <begin position="126"/>
        <end position="145"/>
    </location>
</feature>
<sequence length="148" mass="16133">MTLLHSLIEWLSRTTVSQTFNEAHYLWFGAFMAVHLIGIALLVGASLLVDLRVLDLGIRAASVTRVAQALRPWLVTGLAVTVLTGTWLFVADPLKYYVNPAFRIKVLLLLLAGLAQCVVQHRPVKPLALLAVLLWLATAVSGRAVGLL</sequence>
<dbReference type="AlphaFoldDB" id="A0A4Q8M214"/>
<keyword evidence="1" id="KW-0812">Transmembrane</keyword>
<evidence type="ECO:0000256" key="1">
    <source>
        <dbReference type="SAM" id="Phobius"/>
    </source>
</evidence>
<organism evidence="3 4">
    <name type="scientific">Pseudoxanthomonas winnipegensis</name>
    <dbReference type="NCBI Taxonomy" id="2480810"/>
    <lineage>
        <taxon>Bacteria</taxon>
        <taxon>Pseudomonadati</taxon>
        <taxon>Pseudomonadota</taxon>
        <taxon>Gammaproteobacteria</taxon>
        <taxon>Lysobacterales</taxon>
        <taxon>Lysobacteraceae</taxon>
        <taxon>Pseudoxanthomonas</taxon>
    </lineage>
</organism>
<feature type="transmembrane region" description="Helical" evidence="1">
    <location>
        <begin position="70"/>
        <end position="90"/>
    </location>
</feature>
<dbReference type="EMBL" id="SHMF01000001">
    <property type="protein sequence ID" value="TAA38064.1"/>
    <property type="molecule type" value="Genomic_DNA"/>
</dbReference>
<dbReference type="Proteomes" id="UP000292087">
    <property type="component" value="Unassembled WGS sequence"/>
</dbReference>
<keyword evidence="1" id="KW-1133">Transmembrane helix</keyword>
<name>A0A4Q8M214_9GAMM</name>
<dbReference type="Pfam" id="PF20349">
    <property type="entry name" value="DUF6644"/>
    <property type="match status" value="1"/>
</dbReference>
<dbReference type="RefSeq" id="WP_130522907.1">
    <property type="nucleotide sequence ID" value="NZ_SHLZ01000003.1"/>
</dbReference>
<accession>A0A4Q8M214</accession>
<feature type="transmembrane region" description="Helical" evidence="1">
    <location>
        <begin position="25"/>
        <end position="49"/>
    </location>
</feature>
<feature type="transmembrane region" description="Helical" evidence="1">
    <location>
        <begin position="102"/>
        <end position="119"/>
    </location>
</feature>
<comment type="caution">
    <text evidence="3">The sequence shown here is derived from an EMBL/GenBank/DDBJ whole genome shotgun (WGS) entry which is preliminary data.</text>
</comment>
<evidence type="ECO:0000313" key="4">
    <source>
        <dbReference type="Proteomes" id="UP000292087"/>
    </source>
</evidence>
<evidence type="ECO:0000313" key="3">
    <source>
        <dbReference type="EMBL" id="TAA38064.1"/>
    </source>
</evidence>